<proteinExistence type="predicted"/>
<reference evidence="1 2" key="1">
    <citation type="submission" date="2015-07" db="EMBL/GenBank/DDBJ databases">
        <title>The genome of Dufourea novaeangliae.</title>
        <authorList>
            <person name="Pan H."/>
            <person name="Kapheim K."/>
        </authorList>
    </citation>
    <scope>NUCLEOTIDE SEQUENCE [LARGE SCALE GENOMIC DNA]</scope>
    <source>
        <strain evidence="1">0120121106</strain>
        <tissue evidence="1">Whole body</tissue>
    </source>
</reference>
<name>A0A154PB60_DUFNO</name>
<protein>
    <submittedName>
        <fullName evidence="1">Uncharacterized protein</fullName>
    </submittedName>
</protein>
<accession>A0A154PB60</accession>
<evidence type="ECO:0000313" key="1">
    <source>
        <dbReference type="EMBL" id="KZC09135.1"/>
    </source>
</evidence>
<dbReference type="Proteomes" id="UP000076502">
    <property type="component" value="Unassembled WGS sequence"/>
</dbReference>
<dbReference type="AlphaFoldDB" id="A0A154PB60"/>
<gene>
    <name evidence="1" type="ORF">WN55_00757</name>
</gene>
<organism evidence="1 2">
    <name type="scientific">Dufourea novaeangliae</name>
    <name type="common">Sweat bee</name>
    <dbReference type="NCBI Taxonomy" id="178035"/>
    <lineage>
        <taxon>Eukaryota</taxon>
        <taxon>Metazoa</taxon>
        <taxon>Ecdysozoa</taxon>
        <taxon>Arthropoda</taxon>
        <taxon>Hexapoda</taxon>
        <taxon>Insecta</taxon>
        <taxon>Pterygota</taxon>
        <taxon>Neoptera</taxon>
        <taxon>Endopterygota</taxon>
        <taxon>Hymenoptera</taxon>
        <taxon>Apocrita</taxon>
        <taxon>Aculeata</taxon>
        <taxon>Apoidea</taxon>
        <taxon>Anthophila</taxon>
        <taxon>Halictidae</taxon>
        <taxon>Rophitinae</taxon>
        <taxon>Dufourea</taxon>
    </lineage>
</organism>
<sequence>MNIHYHTTKVQSSHPILTVKMKDFEVCIKKEKESKFSLIPKIKVIDQDTGISIDGKKAQRQEDYRCTTFSKK</sequence>
<evidence type="ECO:0000313" key="2">
    <source>
        <dbReference type="Proteomes" id="UP000076502"/>
    </source>
</evidence>
<keyword evidence="2" id="KW-1185">Reference proteome</keyword>
<dbReference type="EMBL" id="KQ434865">
    <property type="protein sequence ID" value="KZC09135.1"/>
    <property type="molecule type" value="Genomic_DNA"/>
</dbReference>